<dbReference type="PANTHER" id="PTHR43685">
    <property type="entry name" value="GLYCOSYLTRANSFERASE"/>
    <property type="match status" value="1"/>
</dbReference>
<dbReference type="PANTHER" id="PTHR43685:SF2">
    <property type="entry name" value="GLYCOSYLTRANSFERASE 2-LIKE DOMAIN-CONTAINING PROTEIN"/>
    <property type="match status" value="1"/>
</dbReference>
<dbReference type="EMBL" id="DQ868764">
    <property type="protein sequence ID" value="ABI98967.1"/>
    <property type="molecule type" value="Genomic_DNA"/>
</dbReference>
<dbReference type="SUPFAM" id="SSF53448">
    <property type="entry name" value="Nucleotide-diphospho-sugar transferases"/>
    <property type="match status" value="1"/>
</dbReference>
<feature type="domain" description="Glycosyltransferase 2-like" evidence="2">
    <location>
        <begin position="9"/>
        <end position="151"/>
    </location>
</feature>
<dbReference type="CDD" id="cd00761">
    <property type="entry name" value="Glyco_tranf_GTA_type"/>
    <property type="match status" value="1"/>
</dbReference>
<evidence type="ECO:0000313" key="3">
    <source>
        <dbReference type="EMBL" id="AAZ65838.1"/>
    </source>
</evidence>
<dbReference type="CAZy" id="GT2">
    <property type="family name" value="Glycosyltransferase Family 2"/>
</dbReference>
<dbReference type="InterPro" id="IPR029044">
    <property type="entry name" value="Nucleotide-diphossugar_trans"/>
</dbReference>
<dbReference type="Gene3D" id="3.90.550.10">
    <property type="entry name" value="Spore Coat Polysaccharide Biosynthesis Protein SpsA, Chain A"/>
    <property type="match status" value="1"/>
</dbReference>
<dbReference type="Pfam" id="PF00535">
    <property type="entry name" value="Glycos_transf_2"/>
    <property type="match status" value="1"/>
</dbReference>
<feature type="transmembrane region" description="Helical" evidence="1">
    <location>
        <begin position="238"/>
        <end position="257"/>
    </location>
</feature>
<evidence type="ECO:0000256" key="1">
    <source>
        <dbReference type="SAM" id="Phobius"/>
    </source>
</evidence>
<proteinExistence type="predicted"/>
<reference evidence="3" key="2">
    <citation type="submission" date="2009-09" db="EMBL/GenBank/DDBJ databases">
        <title>The Escherichia coli O149 O-antigen gene cluster.</title>
        <authorList>
            <person name="Goswami P."/>
            <person name="Boerlin P."/>
            <person name="Gyles C.L."/>
            <person name="Poppe C."/>
        </authorList>
    </citation>
    <scope>NUCLEOTIDE SEQUENCE</scope>
</reference>
<keyword evidence="1" id="KW-0472">Membrane</keyword>
<keyword evidence="1" id="KW-1133">Transmembrane helix</keyword>
<evidence type="ECO:0000313" key="4">
    <source>
        <dbReference type="EMBL" id="ABI98967.1"/>
    </source>
</evidence>
<dbReference type="BioCyc" id="MetaCyc:MONOMER-21657"/>
<dbReference type="EMBL" id="DQ091854">
    <property type="protein sequence ID" value="AAZ65838.1"/>
    <property type="molecule type" value="Genomic_DNA"/>
</dbReference>
<sequence length="273" mass="32318">MKKRSFGISVVVPVYNRKEKLIRAIDSVDTLSPHLVEIIVIDDCSDLAPDTFLEKSNKYGVNVHIYRNKYNKGPQICRNIGIRRAKFNYIAFLDSDDYFCMGKIDWLLNILKDEDIDFLYHAVNGCEKYNRISSYWFNTVGKFIHFRWFLIFLNPCVTPSVVIKRKVCLFNPCLRYSEDYAYFLSYINSKTKVKYFESIYTTVPREIGTRGGISHNIIKMRKGEFYGKKNILRKRRNISNYIRFLISLGMACLRVFFDIVRKRYKVNNLFKDI</sequence>
<dbReference type="InterPro" id="IPR001173">
    <property type="entry name" value="Glyco_trans_2-like"/>
</dbReference>
<dbReference type="RefSeq" id="WP_063097113.1">
    <property type="nucleotide sequence ID" value="NZ_AP027417.1"/>
</dbReference>
<keyword evidence="1" id="KW-0812">Transmembrane</keyword>
<organism evidence="3">
    <name type="scientific">Escherichia coli</name>
    <dbReference type="NCBI Taxonomy" id="562"/>
    <lineage>
        <taxon>Bacteria</taxon>
        <taxon>Pseudomonadati</taxon>
        <taxon>Pseudomonadota</taxon>
        <taxon>Gammaproteobacteria</taxon>
        <taxon>Enterobacterales</taxon>
        <taxon>Enterobacteriaceae</taxon>
        <taxon>Escherichia</taxon>
    </lineage>
</organism>
<name>Q45XG4_ECOLX</name>
<dbReference type="AlphaFoldDB" id="Q45XG4"/>
<dbReference type="InterPro" id="IPR050834">
    <property type="entry name" value="Glycosyltransf_2"/>
</dbReference>
<evidence type="ECO:0000259" key="2">
    <source>
        <dbReference type="Pfam" id="PF00535"/>
    </source>
</evidence>
<gene>
    <name evidence="4" type="primary">wbuU</name>
</gene>
<accession>Q45XG4</accession>
<protein>
    <submittedName>
        <fullName evidence="4">WbuU</fullName>
    </submittedName>
</protein>
<reference evidence="4" key="1">
    <citation type="journal article" date="2007" name="Appl. Environ. Microbiol.">
        <title>DNA microarray-based identification of serogroups and virulence gene patterns of Escherichia coli isolates associated with porcine postweaning diarrhea and edema disease.</title>
        <authorList>
            <person name="Han W."/>
            <person name="Liu B."/>
            <person name="Cao B."/>
            <person name="Beutin L."/>
            <person name="Kruger U."/>
            <person name="Liu H."/>
            <person name="Li Y."/>
            <person name="Liu Y."/>
            <person name="Feng L."/>
            <person name="Wang L."/>
        </authorList>
    </citation>
    <scope>NUCLEOTIDE SEQUENCE</scope>
</reference>